<dbReference type="SUPFAM" id="SSF50814">
    <property type="entry name" value="Lipocalins"/>
    <property type="match status" value="1"/>
</dbReference>
<gene>
    <name evidence="1" type="ORF">HII30_19310</name>
</gene>
<organism evidence="1 2">
    <name type="scientific">Paenibacillus lemnae</name>
    <dbReference type="NCBI Taxonomy" id="1330551"/>
    <lineage>
        <taxon>Bacteria</taxon>
        <taxon>Bacillati</taxon>
        <taxon>Bacillota</taxon>
        <taxon>Bacilli</taxon>
        <taxon>Bacillales</taxon>
        <taxon>Paenibacillaceae</taxon>
        <taxon>Paenibacillus</taxon>
    </lineage>
</organism>
<sequence length="141" mass="16059">MPDRKQTTIILHSMHGGENTVHELPAEVFAKGEALYVRYEEPRMGPHQGSTRATVKLSMDEVKILRHGEVQSEQAFRLGQNMPGFYRSPFTSFQLSTHTQRMHVDLHGMSGSASWEYDLYVFEDCTGHFSISLTIQEAQET</sequence>
<reference evidence="1 2" key="1">
    <citation type="submission" date="2020-04" db="EMBL/GenBank/DDBJ databases">
        <title>Paenibacillus algicola sp. nov., a novel marine bacterium producing alginate lyase.</title>
        <authorList>
            <person name="Huang H."/>
        </authorList>
    </citation>
    <scope>NUCLEOTIDE SEQUENCE [LARGE SCALE GENOMIC DNA]</scope>
    <source>
        <strain evidence="1 2">L7-75</strain>
    </source>
</reference>
<dbReference type="Gene3D" id="2.40.128.20">
    <property type="match status" value="1"/>
</dbReference>
<dbReference type="RefSeq" id="WP_169506683.1">
    <property type="nucleotide sequence ID" value="NZ_JABBPN010000025.1"/>
</dbReference>
<evidence type="ECO:0000313" key="1">
    <source>
        <dbReference type="EMBL" id="NMO97913.1"/>
    </source>
</evidence>
<dbReference type="Pfam" id="PF09148">
    <property type="entry name" value="DUF1934"/>
    <property type="match status" value="1"/>
</dbReference>
<accession>A0A848MCV8</accession>
<dbReference type="InterPro" id="IPR015231">
    <property type="entry name" value="DUF1934"/>
</dbReference>
<protein>
    <submittedName>
        <fullName evidence="1">DUF1934 domain-containing protein</fullName>
    </submittedName>
</protein>
<proteinExistence type="predicted"/>
<dbReference type="AlphaFoldDB" id="A0A848MCV8"/>
<dbReference type="EMBL" id="JABBPN010000025">
    <property type="protein sequence ID" value="NMO97913.1"/>
    <property type="molecule type" value="Genomic_DNA"/>
</dbReference>
<name>A0A848MCV8_PAELE</name>
<keyword evidence="2" id="KW-1185">Reference proteome</keyword>
<comment type="caution">
    <text evidence="1">The sequence shown here is derived from an EMBL/GenBank/DDBJ whole genome shotgun (WGS) entry which is preliminary data.</text>
</comment>
<dbReference type="InterPro" id="IPR012674">
    <property type="entry name" value="Calycin"/>
</dbReference>
<dbReference type="Proteomes" id="UP000565468">
    <property type="component" value="Unassembled WGS sequence"/>
</dbReference>
<evidence type="ECO:0000313" key="2">
    <source>
        <dbReference type="Proteomes" id="UP000565468"/>
    </source>
</evidence>